<dbReference type="PANTHER" id="PTHR31642">
    <property type="entry name" value="TRICHOTHECENE 3-O-ACETYLTRANSFERASE"/>
    <property type="match status" value="1"/>
</dbReference>
<evidence type="ECO:0000256" key="2">
    <source>
        <dbReference type="ARBA" id="ARBA00022679"/>
    </source>
</evidence>
<evidence type="ECO:0000256" key="4">
    <source>
        <dbReference type="SAM" id="MobiDB-lite"/>
    </source>
</evidence>
<organism evidence="5">
    <name type="scientific">Ananas comosus var. bracteatus</name>
    <name type="common">red pineapple</name>
    <dbReference type="NCBI Taxonomy" id="296719"/>
    <lineage>
        <taxon>Eukaryota</taxon>
        <taxon>Viridiplantae</taxon>
        <taxon>Streptophyta</taxon>
        <taxon>Embryophyta</taxon>
        <taxon>Tracheophyta</taxon>
        <taxon>Spermatophyta</taxon>
        <taxon>Magnoliopsida</taxon>
        <taxon>Liliopsida</taxon>
        <taxon>Poales</taxon>
        <taxon>Bromeliaceae</taxon>
        <taxon>Bromelioideae</taxon>
        <taxon>Ananas</taxon>
    </lineage>
</organism>
<keyword evidence="3" id="KW-0012">Acyltransferase</keyword>
<gene>
    <name evidence="5" type="ORF">CB5_LOCUS5647</name>
</gene>
<protein>
    <recommendedName>
        <fullName evidence="6">Agmatine coumaroyltransferase-2-like</fullName>
    </recommendedName>
</protein>
<keyword evidence="2" id="KW-0808">Transferase</keyword>
<name>A0A6V7NVS1_ANACO</name>
<dbReference type="InterPro" id="IPR050317">
    <property type="entry name" value="Plant_Fungal_Acyltransferase"/>
</dbReference>
<dbReference type="InterPro" id="IPR023213">
    <property type="entry name" value="CAT-like_dom_sf"/>
</dbReference>
<evidence type="ECO:0000256" key="3">
    <source>
        <dbReference type="ARBA" id="ARBA00023315"/>
    </source>
</evidence>
<dbReference type="EMBL" id="LR862142">
    <property type="protein sequence ID" value="CAD1822436.1"/>
    <property type="molecule type" value="Genomic_DNA"/>
</dbReference>
<feature type="region of interest" description="Disordered" evidence="4">
    <location>
        <begin position="1"/>
        <end position="28"/>
    </location>
</feature>
<dbReference type="AlphaFoldDB" id="A0A6V7NVS1"/>
<evidence type="ECO:0000313" key="5">
    <source>
        <dbReference type="EMBL" id="CAD1822436.1"/>
    </source>
</evidence>
<proteinExistence type="inferred from homology"/>
<reference evidence="5" key="1">
    <citation type="submission" date="2020-07" db="EMBL/GenBank/DDBJ databases">
        <authorList>
            <person name="Lin J."/>
        </authorList>
    </citation>
    <scope>NUCLEOTIDE SEQUENCE</scope>
</reference>
<accession>A0A6V7NVS1</accession>
<dbReference type="Pfam" id="PF02458">
    <property type="entry name" value="Transferase"/>
    <property type="match status" value="2"/>
</dbReference>
<dbReference type="PANTHER" id="PTHR31642:SF13">
    <property type="entry name" value="AGMATINE HYDROXYCINNAMOYLTRANSFERASE 1"/>
    <property type="match status" value="1"/>
</dbReference>
<comment type="similarity">
    <text evidence="1">Belongs to the plant acyltransferase family.</text>
</comment>
<evidence type="ECO:0008006" key="6">
    <source>
        <dbReference type="Google" id="ProtNLM"/>
    </source>
</evidence>
<dbReference type="GO" id="GO:0016747">
    <property type="term" value="F:acyltransferase activity, transferring groups other than amino-acyl groups"/>
    <property type="evidence" value="ECO:0007669"/>
    <property type="project" value="TreeGrafter"/>
</dbReference>
<dbReference type="Gene3D" id="3.30.559.10">
    <property type="entry name" value="Chloramphenicol acetyltransferase-like domain"/>
    <property type="match status" value="2"/>
</dbReference>
<evidence type="ECO:0000256" key="1">
    <source>
        <dbReference type="ARBA" id="ARBA00009861"/>
    </source>
</evidence>
<sequence>MAQFLKSHGGESGEFTNPEALYGGDDRPRAADAAEHVPLTPFDRVTDDAHIAVLFAYRPPTPPNSVLVRALAVALAAYREWAGRLSADGDGKPVILLNDAGVRLVEAYVDAPHDACVSPDPSPSWLALHPNPDEGPGELLQVQLTRFACGALVVGFTMYHRVADGPATTQFLVDWCRAARGAPVRPPARDRAALCAPRDPPAVEFEHLGTELASERFPAAVEEEAMATAARPVATQKVHFSEEFLARLKQAAGGAGSTFECVVAHARDLTAQPLRYAVDLIRGEIARVGDRYFKSFIDFAASEAAEGLVSTVDPDQWVLKPNVDVDSWLRFPIREMDIGGGGGGGCPFYFVPSYYPVEGLMFLVPSSRGLVGEGRQSRSIDAYVSLFEEDMDVFRRICYSLDDDDDHHHHHTETTAGYGSGLERYKEMPMARL</sequence>